<dbReference type="PROSITE" id="PS51257">
    <property type="entry name" value="PROKAR_LIPOPROTEIN"/>
    <property type="match status" value="1"/>
</dbReference>
<dbReference type="Proteomes" id="UP000641625">
    <property type="component" value="Unassembled WGS sequence"/>
</dbReference>
<comment type="caution">
    <text evidence="2">The sequence shown here is derived from an EMBL/GenBank/DDBJ whole genome shotgun (WGS) entry which is preliminary data.</text>
</comment>
<dbReference type="RefSeq" id="WP_170095544.1">
    <property type="nucleotide sequence ID" value="NZ_WOWA01000001.1"/>
</dbReference>
<dbReference type="AlphaFoldDB" id="A0A847U7V6"/>
<feature type="region of interest" description="Disordered" evidence="1">
    <location>
        <begin position="24"/>
        <end position="59"/>
    </location>
</feature>
<evidence type="ECO:0000256" key="1">
    <source>
        <dbReference type="SAM" id="MobiDB-lite"/>
    </source>
</evidence>
<sequence>METRRHFLTYLTGSLSISIAGCNGSTSEVDPSDEVDNWHEDPERATAEPIERDSTGVDASDIEEACARKAREVLSSVVSERVPDKNLESSRLYYGDEKSLPPEHRGRSALFVNRIHYFTRSGRLESAPKIGFETLRSKTPSSVTMNISTQDANHNCEYPVYIDDVVFQEE</sequence>
<organism evidence="2 3">
    <name type="scientific">Haloarcula argentinensis</name>
    <dbReference type="NCBI Taxonomy" id="43776"/>
    <lineage>
        <taxon>Archaea</taxon>
        <taxon>Methanobacteriati</taxon>
        <taxon>Methanobacteriota</taxon>
        <taxon>Stenosarchaea group</taxon>
        <taxon>Halobacteria</taxon>
        <taxon>Halobacteriales</taxon>
        <taxon>Haloarculaceae</taxon>
        <taxon>Haloarcula</taxon>
    </lineage>
</organism>
<evidence type="ECO:0000313" key="3">
    <source>
        <dbReference type="Proteomes" id="UP000641625"/>
    </source>
</evidence>
<gene>
    <name evidence="2" type="ORF">GOC77_00730</name>
</gene>
<accession>A0A847U7V6</accession>
<name>A0A847U7V6_HALAR</name>
<protein>
    <submittedName>
        <fullName evidence="2">Uncharacterized protein</fullName>
    </submittedName>
</protein>
<reference evidence="2" key="1">
    <citation type="submission" date="2019-12" db="EMBL/GenBank/DDBJ databases">
        <title>Whole genome sequencing of Haloarcula argentinensis strain pws5.</title>
        <authorList>
            <person name="Verma D.K."/>
            <person name="Gopal K."/>
            <person name="Prasad E.S."/>
        </authorList>
    </citation>
    <scope>NUCLEOTIDE SEQUENCE</scope>
    <source>
        <strain evidence="2">Pws5</strain>
    </source>
</reference>
<feature type="compositionally biased region" description="Basic and acidic residues" evidence="1">
    <location>
        <begin position="36"/>
        <end position="55"/>
    </location>
</feature>
<proteinExistence type="predicted"/>
<evidence type="ECO:0000313" key="2">
    <source>
        <dbReference type="EMBL" id="NLV11823.1"/>
    </source>
</evidence>
<dbReference type="EMBL" id="WOWA01000001">
    <property type="protein sequence ID" value="NLV11823.1"/>
    <property type="molecule type" value="Genomic_DNA"/>
</dbReference>